<evidence type="ECO:0000313" key="10">
    <source>
        <dbReference type="EMBL" id="HIR02332.1"/>
    </source>
</evidence>
<dbReference type="SUPFAM" id="SSF56235">
    <property type="entry name" value="N-terminal nucleophile aminohydrolases (Ntn hydrolases)"/>
    <property type="match status" value="1"/>
</dbReference>
<dbReference type="EMBL" id="DVGB01000107">
    <property type="protein sequence ID" value="HIR02332.1"/>
    <property type="molecule type" value="Genomic_DNA"/>
</dbReference>
<dbReference type="PANTHER" id="PTHR43284:SF1">
    <property type="entry name" value="ASPARAGINE SYNTHETASE"/>
    <property type="match status" value="1"/>
</dbReference>
<sequence length="531" mass="60665">MIEVKAYAGLIRNHKELAAELGVDIDGLARAEREKKLLAAAYQAWGDQMGAHLNGQFAFVLRDTETDELFCARDPFGAELLFYYQTEDGRLLYGLEIKDLFDQPGYVRELNREMVQFYLEFTYVPGEDTLFKGVRKLEPGGFLRFGTQGLELGRYWELTFEPDESKSLDDWADEVEAAMDAAMRDIVDEGEVPDSFLSGGVDSSYILAKGPTRCGFCVSYADQKVSEEEDARATATYLGREFKGVEVTPEDFFGNVDEFLLAYEQPSADVAGLSLYCGCKKVKDHSSLCFSGEGADEFFAGYSVYGRVKRLHMSPDPVYFGSTHIMNPSEMRRYLKTYYAQNSARTFMRDRGKEGLKYDPLTWMLYVEFRSYFEGSILFNSTKISRGTGLDIRMPFVDMRMLNVALRMPSRFKRDGENNKVALRKAASRVLPQEVAYRKKLGFPVPVSSWLRDPETNADIERAFNSAAAAEFFNVDEIGALLDAFLGRKPRVSHPIWFPRHKALLWRHVWTIYLFIRWYELFFGEATDKAE</sequence>
<gene>
    <name evidence="10" type="ORF">IAA69_08755</name>
</gene>
<feature type="site" description="Important for beta-aspartyl-AMP intermediate formation" evidence="8">
    <location>
        <position position="293"/>
    </location>
</feature>
<reference evidence="10" key="1">
    <citation type="submission" date="2020-10" db="EMBL/GenBank/DDBJ databases">
        <authorList>
            <person name="Gilroy R."/>
        </authorList>
    </citation>
    <scope>NUCLEOTIDE SEQUENCE</scope>
    <source>
        <strain evidence="10">ChiGjej1B1-2707</strain>
    </source>
</reference>
<dbReference type="AlphaFoldDB" id="A0A9D1A1G8"/>
<dbReference type="GO" id="GO:0005524">
    <property type="term" value="F:ATP binding"/>
    <property type="evidence" value="ECO:0007669"/>
    <property type="project" value="UniProtKB-KW"/>
</dbReference>
<reference evidence="10" key="2">
    <citation type="journal article" date="2021" name="PeerJ">
        <title>Extensive microbial diversity within the chicken gut microbiome revealed by metagenomics and culture.</title>
        <authorList>
            <person name="Gilroy R."/>
            <person name="Ravi A."/>
            <person name="Getino M."/>
            <person name="Pursley I."/>
            <person name="Horton D.L."/>
            <person name="Alikhan N.F."/>
            <person name="Baker D."/>
            <person name="Gharbi K."/>
            <person name="Hall N."/>
            <person name="Watson M."/>
            <person name="Adriaenssens E.M."/>
            <person name="Foster-Nyarko E."/>
            <person name="Jarju S."/>
            <person name="Secka A."/>
            <person name="Antonio M."/>
            <person name="Oren A."/>
            <person name="Chaudhuri R.R."/>
            <person name="La Ragione R."/>
            <person name="Hildebrand F."/>
            <person name="Pallen M.J."/>
        </authorList>
    </citation>
    <scope>NUCLEOTIDE SEQUENCE</scope>
    <source>
        <strain evidence="10">ChiGjej1B1-2707</strain>
    </source>
</reference>
<dbReference type="Pfam" id="PF00733">
    <property type="entry name" value="Asn_synthase"/>
    <property type="match status" value="1"/>
</dbReference>
<dbReference type="SUPFAM" id="SSF52402">
    <property type="entry name" value="Adenine nucleotide alpha hydrolases-like"/>
    <property type="match status" value="1"/>
</dbReference>
<evidence type="ECO:0000256" key="3">
    <source>
        <dbReference type="ARBA" id="ARBA00012737"/>
    </source>
</evidence>
<dbReference type="InterPro" id="IPR051786">
    <property type="entry name" value="ASN_synthetase/amidase"/>
</dbReference>
<dbReference type="PROSITE" id="PS51278">
    <property type="entry name" value="GATASE_TYPE_2"/>
    <property type="match status" value="1"/>
</dbReference>
<dbReference type="InterPro" id="IPR006426">
    <property type="entry name" value="Asn_synth_AEB"/>
</dbReference>
<comment type="caution">
    <text evidence="10">The sequence shown here is derived from an EMBL/GenBank/DDBJ whole genome shotgun (WGS) entry which is preliminary data.</text>
</comment>
<evidence type="ECO:0000256" key="8">
    <source>
        <dbReference type="PIRSR" id="PIRSR001589-3"/>
    </source>
</evidence>
<keyword evidence="5" id="KW-0067">ATP-binding</keyword>
<dbReference type="PANTHER" id="PTHR43284">
    <property type="entry name" value="ASPARAGINE SYNTHETASE (GLUTAMINE-HYDROLYZING)"/>
    <property type="match status" value="1"/>
</dbReference>
<dbReference type="InterPro" id="IPR001962">
    <property type="entry name" value="Asn_synthase"/>
</dbReference>
<dbReference type="Gene3D" id="3.40.50.620">
    <property type="entry name" value="HUPs"/>
    <property type="match status" value="1"/>
</dbReference>
<keyword evidence="6" id="KW-0061">Asparagine biosynthesis</keyword>
<evidence type="ECO:0000256" key="2">
    <source>
        <dbReference type="ARBA" id="ARBA00005752"/>
    </source>
</evidence>
<comment type="pathway">
    <text evidence="1">Amino-acid biosynthesis; L-asparagine biosynthesis; L-asparagine from L-aspartate (L-Gln route): step 1/1.</text>
</comment>
<comment type="catalytic activity">
    <reaction evidence="7">
        <text>L-aspartate + L-glutamine + ATP + H2O = L-asparagine + L-glutamate + AMP + diphosphate + H(+)</text>
        <dbReference type="Rhea" id="RHEA:12228"/>
        <dbReference type="ChEBI" id="CHEBI:15377"/>
        <dbReference type="ChEBI" id="CHEBI:15378"/>
        <dbReference type="ChEBI" id="CHEBI:29985"/>
        <dbReference type="ChEBI" id="CHEBI:29991"/>
        <dbReference type="ChEBI" id="CHEBI:30616"/>
        <dbReference type="ChEBI" id="CHEBI:33019"/>
        <dbReference type="ChEBI" id="CHEBI:58048"/>
        <dbReference type="ChEBI" id="CHEBI:58359"/>
        <dbReference type="ChEBI" id="CHEBI:456215"/>
        <dbReference type="EC" id="6.3.5.4"/>
    </reaction>
</comment>
<dbReference type="CDD" id="cd01991">
    <property type="entry name" value="Asn_synthase_B_C"/>
    <property type="match status" value="1"/>
</dbReference>
<evidence type="ECO:0000256" key="5">
    <source>
        <dbReference type="ARBA" id="ARBA00022840"/>
    </source>
</evidence>
<evidence type="ECO:0000256" key="6">
    <source>
        <dbReference type="ARBA" id="ARBA00022888"/>
    </source>
</evidence>
<dbReference type="Pfam" id="PF13537">
    <property type="entry name" value="GATase_7"/>
    <property type="match status" value="1"/>
</dbReference>
<dbReference type="EC" id="6.3.5.4" evidence="3"/>
<evidence type="ECO:0000256" key="1">
    <source>
        <dbReference type="ARBA" id="ARBA00005187"/>
    </source>
</evidence>
<dbReference type="GO" id="GO:0006529">
    <property type="term" value="P:asparagine biosynthetic process"/>
    <property type="evidence" value="ECO:0007669"/>
    <property type="project" value="UniProtKB-KW"/>
</dbReference>
<proteinExistence type="inferred from homology"/>
<evidence type="ECO:0000259" key="9">
    <source>
        <dbReference type="PROSITE" id="PS51278"/>
    </source>
</evidence>
<dbReference type="InterPro" id="IPR017932">
    <property type="entry name" value="GATase_2_dom"/>
</dbReference>
<dbReference type="InterPro" id="IPR014729">
    <property type="entry name" value="Rossmann-like_a/b/a_fold"/>
</dbReference>
<dbReference type="Proteomes" id="UP000824261">
    <property type="component" value="Unassembled WGS sequence"/>
</dbReference>
<feature type="domain" description="Glutamine amidotransferase type-2" evidence="9">
    <location>
        <begin position="1"/>
        <end position="148"/>
    </location>
</feature>
<dbReference type="GO" id="GO:0004066">
    <property type="term" value="F:asparagine synthase (glutamine-hydrolyzing) activity"/>
    <property type="evidence" value="ECO:0007669"/>
    <property type="project" value="UniProtKB-EC"/>
</dbReference>
<dbReference type="InterPro" id="IPR029055">
    <property type="entry name" value="Ntn_hydrolases_N"/>
</dbReference>
<comment type="similarity">
    <text evidence="2">Belongs to the asparagine synthetase family.</text>
</comment>
<keyword evidence="4" id="KW-0547">Nucleotide-binding</keyword>
<evidence type="ECO:0000313" key="11">
    <source>
        <dbReference type="Proteomes" id="UP000824261"/>
    </source>
</evidence>
<dbReference type="GO" id="GO:0005829">
    <property type="term" value="C:cytosol"/>
    <property type="evidence" value="ECO:0007669"/>
    <property type="project" value="TreeGrafter"/>
</dbReference>
<evidence type="ECO:0000256" key="4">
    <source>
        <dbReference type="ARBA" id="ARBA00022741"/>
    </source>
</evidence>
<protein>
    <recommendedName>
        <fullName evidence="3">asparagine synthase (glutamine-hydrolyzing)</fullName>
        <ecNumber evidence="3">6.3.5.4</ecNumber>
    </recommendedName>
</protein>
<dbReference type="PIRSF" id="PIRSF001589">
    <property type="entry name" value="Asn_synthetase_glu-h"/>
    <property type="match status" value="1"/>
</dbReference>
<dbReference type="Gene3D" id="3.60.20.10">
    <property type="entry name" value="Glutamine Phosphoribosylpyrophosphate, subunit 1, domain 1"/>
    <property type="match status" value="1"/>
</dbReference>
<accession>A0A9D1A1G8</accession>
<organism evidence="10 11">
    <name type="scientific">Candidatus Aveggerthella stercoripullorum</name>
    <dbReference type="NCBI Taxonomy" id="2840688"/>
    <lineage>
        <taxon>Bacteria</taxon>
        <taxon>Bacillati</taxon>
        <taxon>Actinomycetota</taxon>
        <taxon>Coriobacteriia</taxon>
        <taxon>Eggerthellales</taxon>
        <taxon>Eggerthellaceae</taxon>
        <taxon>Eggerthellaceae incertae sedis</taxon>
        <taxon>Candidatus Aveggerthella</taxon>
    </lineage>
</organism>
<keyword evidence="6" id="KW-0028">Amino-acid biosynthesis</keyword>
<name>A0A9D1A1G8_9ACTN</name>
<evidence type="ECO:0000256" key="7">
    <source>
        <dbReference type="ARBA" id="ARBA00048741"/>
    </source>
</evidence>